<dbReference type="EMBL" id="CP020716">
    <property type="protein sequence ID" value="ARJ07607.1"/>
    <property type="molecule type" value="Genomic_DNA"/>
</dbReference>
<sequence length="404" mass="41611">MTLTTPLPSVAPSPAMPARLFAAGPHADATLHAARFGPLPATTGLVATLRDSGLTGRGGGAFPVAAKIDALTGPPATIIGNGSEGEPLSRKDATLLHHAPHLVIDGLLLLAAALNPKARLVIVARPDGVDSVRHALRERADGRDIEVRVAEDRFVSGEATAVVAGLAGAPALPKDHPLHLTQRGVGRRPTLLFNVETLAHVALIGRYGAGWFRSLGTPEDPGTRLLSINGDGIGEHVLEVPGGTRIIDALTAVGANPDAVQAVLVGGFHGRWVPARHLTRSLTPRPAPDADGAPVGAGVILAIGVETCGLTVTGSILEYLAAESAGQCGPCVLGLPRLATRYAEHASGQEVDASRVWQLIETLPGRGACHHPDGTAALARSALTVFTAELDRHRAGTCCEGPHR</sequence>
<reference evidence="8 9" key="1">
    <citation type="submission" date="2017-04" db="EMBL/GenBank/DDBJ databases">
        <authorList>
            <person name="Afonso C.L."/>
            <person name="Miller P.J."/>
            <person name="Scott M.A."/>
            <person name="Spackman E."/>
            <person name="Goraichik I."/>
            <person name="Dimitrov K.M."/>
            <person name="Suarez D.L."/>
            <person name="Swayne D.E."/>
        </authorList>
    </citation>
    <scope>NUCLEOTIDE SEQUENCE [LARGE SCALE GENOMIC DNA]</scope>
    <source>
        <strain evidence="9">XA(T)</strain>
        <plasmid evidence="9">Plasmid unnamed1</plasmid>
    </source>
</reference>
<keyword evidence="8" id="KW-0614">Plasmid</keyword>
<dbReference type="KEGG" id="cphy:B5808_19675"/>
<dbReference type="InterPro" id="IPR037225">
    <property type="entry name" value="Nuo51_FMN-bd_sf"/>
</dbReference>
<evidence type="ECO:0000256" key="4">
    <source>
        <dbReference type="ARBA" id="ARBA00023004"/>
    </source>
</evidence>
<dbReference type="PANTHER" id="PTHR43578:SF3">
    <property type="entry name" value="NADH-QUINONE OXIDOREDUCTASE SUBUNIT F"/>
    <property type="match status" value="1"/>
</dbReference>
<evidence type="ECO:0000313" key="9">
    <source>
        <dbReference type="Proteomes" id="UP000192775"/>
    </source>
</evidence>
<dbReference type="AlphaFoldDB" id="A0A1X9LR57"/>
<evidence type="ECO:0000256" key="5">
    <source>
        <dbReference type="ARBA" id="ARBA00023014"/>
    </source>
</evidence>
<dbReference type="PANTHER" id="PTHR43578">
    <property type="entry name" value="NADH-QUINONE OXIDOREDUCTASE SUBUNIT F"/>
    <property type="match status" value="1"/>
</dbReference>
<dbReference type="Gene3D" id="3.40.50.11540">
    <property type="entry name" value="NADH-ubiquinone oxidoreductase 51kDa subunit"/>
    <property type="match status" value="1"/>
</dbReference>
<dbReference type="Pfam" id="PF01512">
    <property type="entry name" value="Complex1_51K"/>
    <property type="match status" value="1"/>
</dbReference>
<dbReference type="InterPro" id="IPR011538">
    <property type="entry name" value="Nuo51_FMN-bd"/>
</dbReference>
<feature type="domain" description="NADH-ubiquinone oxidoreductase 51kDa subunit FMN-binding" evidence="6">
    <location>
        <begin position="50"/>
        <end position="202"/>
    </location>
</feature>
<dbReference type="InterPro" id="IPR037207">
    <property type="entry name" value="Nuop51_4Fe4S-bd_sf"/>
</dbReference>
<evidence type="ECO:0000259" key="6">
    <source>
        <dbReference type="Pfam" id="PF01512"/>
    </source>
</evidence>
<gene>
    <name evidence="8" type="ORF">B5808_19675</name>
</gene>
<dbReference type="Pfam" id="PF10589">
    <property type="entry name" value="NADH_4Fe-4S"/>
    <property type="match status" value="1"/>
</dbReference>
<dbReference type="GO" id="GO:0046872">
    <property type="term" value="F:metal ion binding"/>
    <property type="evidence" value="ECO:0007669"/>
    <property type="project" value="UniProtKB-KW"/>
</dbReference>
<keyword evidence="4" id="KW-0408">Iron</keyword>
<dbReference type="SUPFAM" id="SSF142019">
    <property type="entry name" value="Nqo1 FMN-binding domain-like"/>
    <property type="match status" value="1"/>
</dbReference>
<dbReference type="Proteomes" id="UP000192775">
    <property type="component" value="Plasmid unnamed1"/>
</dbReference>
<comment type="similarity">
    <text evidence="1">Belongs to the complex I 51 kDa subunit family.</text>
</comment>
<dbReference type="InterPro" id="IPR019575">
    <property type="entry name" value="Nuop51_4Fe4S-bd"/>
</dbReference>
<dbReference type="Gene3D" id="3.10.20.600">
    <property type="match status" value="1"/>
</dbReference>
<dbReference type="SUPFAM" id="SSF140490">
    <property type="entry name" value="Nqo1C-terminal domain-like"/>
    <property type="match status" value="1"/>
</dbReference>
<dbReference type="RefSeq" id="WP_085021742.1">
    <property type="nucleotide sequence ID" value="NZ_BMHD01000003.1"/>
</dbReference>
<evidence type="ECO:0000256" key="1">
    <source>
        <dbReference type="ARBA" id="ARBA00007523"/>
    </source>
</evidence>
<evidence type="ECO:0000256" key="3">
    <source>
        <dbReference type="ARBA" id="ARBA00022723"/>
    </source>
</evidence>
<keyword evidence="9" id="KW-1185">Reference proteome</keyword>
<evidence type="ECO:0000313" key="8">
    <source>
        <dbReference type="EMBL" id="ARJ07607.1"/>
    </source>
</evidence>
<keyword evidence="5" id="KW-0411">Iron-sulfur</keyword>
<dbReference type="Gene3D" id="1.20.1440.230">
    <property type="entry name" value="NADH-ubiquinone oxidoreductase 51kDa subunit, iron-sulphur binding domain"/>
    <property type="match status" value="1"/>
</dbReference>
<protein>
    <submittedName>
        <fullName evidence="8">Uncharacterized protein</fullName>
    </submittedName>
</protein>
<dbReference type="GO" id="GO:0051539">
    <property type="term" value="F:4 iron, 4 sulfur cluster binding"/>
    <property type="evidence" value="ECO:0007669"/>
    <property type="project" value="UniProtKB-KW"/>
</dbReference>
<evidence type="ECO:0000259" key="7">
    <source>
        <dbReference type="Pfam" id="PF10589"/>
    </source>
</evidence>
<geneLocation type="plasmid" evidence="8">
    <name>unnamed1</name>
</geneLocation>
<keyword evidence="3" id="KW-0479">Metal-binding</keyword>
<name>A0A1X9LR57_9MICO</name>
<proteinExistence type="inferred from homology"/>
<keyword evidence="2" id="KW-0004">4Fe-4S</keyword>
<feature type="domain" description="NADH-ubiquinone oxidoreductase 51kDa subunit iron-sulphur binding" evidence="7">
    <location>
        <begin position="314"/>
        <end position="393"/>
    </location>
</feature>
<accession>A0A1X9LR57</accession>
<evidence type="ECO:0000256" key="2">
    <source>
        <dbReference type="ARBA" id="ARBA00022485"/>
    </source>
</evidence>
<organism evidence="8 9">
    <name type="scientific">Cnuibacter physcomitrellae</name>
    <dbReference type="NCBI Taxonomy" id="1619308"/>
    <lineage>
        <taxon>Bacteria</taxon>
        <taxon>Bacillati</taxon>
        <taxon>Actinomycetota</taxon>
        <taxon>Actinomycetes</taxon>
        <taxon>Micrococcales</taxon>
        <taxon>Microbacteriaceae</taxon>
        <taxon>Cnuibacter</taxon>
    </lineage>
</organism>